<dbReference type="Proteomes" id="UP000298030">
    <property type="component" value="Unassembled WGS sequence"/>
</dbReference>
<dbReference type="AlphaFoldDB" id="A0A4Y7SMW0"/>
<feature type="region of interest" description="Disordered" evidence="1">
    <location>
        <begin position="85"/>
        <end position="130"/>
    </location>
</feature>
<feature type="compositionally biased region" description="Basic and acidic residues" evidence="1">
    <location>
        <begin position="119"/>
        <end position="130"/>
    </location>
</feature>
<keyword evidence="3" id="KW-1185">Reference proteome</keyword>
<dbReference type="EMBL" id="QPFP01000083">
    <property type="protein sequence ID" value="TEB22988.1"/>
    <property type="molecule type" value="Genomic_DNA"/>
</dbReference>
<name>A0A4Y7SMW0_COPMI</name>
<reference evidence="2 3" key="1">
    <citation type="journal article" date="2019" name="Nat. Ecol. Evol.">
        <title>Megaphylogeny resolves global patterns of mushroom evolution.</title>
        <authorList>
            <person name="Varga T."/>
            <person name="Krizsan K."/>
            <person name="Foldi C."/>
            <person name="Dima B."/>
            <person name="Sanchez-Garcia M."/>
            <person name="Sanchez-Ramirez S."/>
            <person name="Szollosi G.J."/>
            <person name="Szarkandi J.G."/>
            <person name="Papp V."/>
            <person name="Albert L."/>
            <person name="Andreopoulos W."/>
            <person name="Angelini C."/>
            <person name="Antonin V."/>
            <person name="Barry K.W."/>
            <person name="Bougher N.L."/>
            <person name="Buchanan P."/>
            <person name="Buyck B."/>
            <person name="Bense V."/>
            <person name="Catcheside P."/>
            <person name="Chovatia M."/>
            <person name="Cooper J."/>
            <person name="Damon W."/>
            <person name="Desjardin D."/>
            <person name="Finy P."/>
            <person name="Geml J."/>
            <person name="Haridas S."/>
            <person name="Hughes K."/>
            <person name="Justo A."/>
            <person name="Karasinski D."/>
            <person name="Kautmanova I."/>
            <person name="Kiss B."/>
            <person name="Kocsube S."/>
            <person name="Kotiranta H."/>
            <person name="LaButti K.M."/>
            <person name="Lechner B.E."/>
            <person name="Liimatainen K."/>
            <person name="Lipzen A."/>
            <person name="Lukacs Z."/>
            <person name="Mihaltcheva S."/>
            <person name="Morgado L.N."/>
            <person name="Niskanen T."/>
            <person name="Noordeloos M.E."/>
            <person name="Ohm R.A."/>
            <person name="Ortiz-Santana B."/>
            <person name="Ovrebo C."/>
            <person name="Racz N."/>
            <person name="Riley R."/>
            <person name="Savchenko A."/>
            <person name="Shiryaev A."/>
            <person name="Soop K."/>
            <person name="Spirin V."/>
            <person name="Szebenyi C."/>
            <person name="Tomsovsky M."/>
            <person name="Tulloss R.E."/>
            <person name="Uehling J."/>
            <person name="Grigoriev I.V."/>
            <person name="Vagvolgyi C."/>
            <person name="Papp T."/>
            <person name="Martin F.M."/>
            <person name="Miettinen O."/>
            <person name="Hibbett D.S."/>
            <person name="Nagy L.G."/>
        </authorList>
    </citation>
    <scope>NUCLEOTIDE SEQUENCE [LARGE SCALE GENOMIC DNA]</scope>
    <source>
        <strain evidence="2 3">FP101781</strain>
    </source>
</reference>
<sequence>MSCLPVVPIVMHVSLCISISNGNTWCILSDTLVLARDRVPTEATSQNGLFKADAMFALDPVYARLKGPIRCPLWEGGKWPRAYTTKAPKERPHNRLGIQHEAGSGRTAVGSNNVGIAQGERRTKERKDGRVRELYTAVEGSTKQLEFHDDSTTK</sequence>
<evidence type="ECO:0000313" key="2">
    <source>
        <dbReference type="EMBL" id="TEB22988.1"/>
    </source>
</evidence>
<proteinExistence type="predicted"/>
<organism evidence="2 3">
    <name type="scientific">Coprinellus micaceus</name>
    <name type="common">Glistening ink-cap mushroom</name>
    <name type="synonym">Coprinus micaceus</name>
    <dbReference type="NCBI Taxonomy" id="71717"/>
    <lineage>
        <taxon>Eukaryota</taxon>
        <taxon>Fungi</taxon>
        <taxon>Dikarya</taxon>
        <taxon>Basidiomycota</taxon>
        <taxon>Agaricomycotina</taxon>
        <taxon>Agaricomycetes</taxon>
        <taxon>Agaricomycetidae</taxon>
        <taxon>Agaricales</taxon>
        <taxon>Agaricineae</taxon>
        <taxon>Psathyrellaceae</taxon>
        <taxon>Coprinellus</taxon>
    </lineage>
</organism>
<gene>
    <name evidence="2" type="ORF">FA13DRAFT_1462085</name>
</gene>
<comment type="caution">
    <text evidence="2">The sequence shown here is derived from an EMBL/GenBank/DDBJ whole genome shotgun (WGS) entry which is preliminary data.</text>
</comment>
<accession>A0A4Y7SMW0</accession>
<protein>
    <submittedName>
        <fullName evidence="2">Uncharacterized protein</fullName>
    </submittedName>
</protein>
<evidence type="ECO:0000256" key="1">
    <source>
        <dbReference type="SAM" id="MobiDB-lite"/>
    </source>
</evidence>
<evidence type="ECO:0000313" key="3">
    <source>
        <dbReference type="Proteomes" id="UP000298030"/>
    </source>
</evidence>